<dbReference type="WBParaSite" id="nRc.2.0.1.t09811-RA">
    <property type="protein sequence ID" value="nRc.2.0.1.t09811-RA"/>
    <property type="gene ID" value="nRc.2.0.1.g09811"/>
</dbReference>
<sequence length="75" mass="8957">MSDVKRPYKTYSPTKMNVVVRKIRNVQKIYIPTLATDNFQVIYDRFRSSDQCYIFTISITKDIFARPKITEFAER</sequence>
<accession>A0A915I7G4</accession>
<protein>
    <submittedName>
        <fullName evidence="2">Uncharacterized protein</fullName>
    </submittedName>
</protein>
<reference evidence="2" key="1">
    <citation type="submission" date="2022-11" db="UniProtKB">
        <authorList>
            <consortium name="WormBaseParasite"/>
        </authorList>
    </citation>
    <scope>IDENTIFICATION</scope>
</reference>
<organism evidence="1 2">
    <name type="scientific">Romanomermis culicivorax</name>
    <name type="common">Nematode worm</name>
    <dbReference type="NCBI Taxonomy" id="13658"/>
    <lineage>
        <taxon>Eukaryota</taxon>
        <taxon>Metazoa</taxon>
        <taxon>Ecdysozoa</taxon>
        <taxon>Nematoda</taxon>
        <taxon>Enoplea</taxon>
        <taxon>Dorylaimia</taxon>
        <taxon>Mermithida</taxon>
        <taxon>Mermithoidea</taxon>
        <taxon>Mermithidae</taxon>
        <taxon>Romanomermis</taxon>
    </lineage>
</organism>
<name>A0A915I7G4_ROMCU</name>
<evidence type="ECO:0000313" key="2">
    <source>
        <dbReference type="WBParaSite" id="nRc.2.0.1.t09811-RA"/>
    </source>
</evidence>
<evidence type="ECO:0000313" key="1">
    <source>
        <dbReference type="Proteomes" id="UP000887565"/>
    </source>
</evidence>
<proteinExistence type="predicted"/>
<dbReference type="Proteomes" id="UP000887565">
    <property type="component" value="Unplaced"/>
</dbReference>
<keyword evidence="1" id="KW-1185">Reference proteome</keyword>
<dbReference type="AlphaFoldDB" id="A0A915I7G4"/>